<evidence type="ECO:0008006" key="3">
    <source>
        <dbReference type="Google" id="ProtNLM"/>
    </source>
</evidence>
<dbReference type="InterPro" id="IPR011333">
    <property type="entry name" value="SKP1/BTB/POZ_sf"/>
</dbReference>
<gene>
    <name evidence="1" type="ORF">FAGAP_4938</name>
</gene>
<dbReference type="OrthoDB" id="5326346at2759"/>
<name>A0A9P5BE70_9HYPO</name>
<reference evidence="1" key="1">
    <citation type="submission" date="2020-01" db="EMBL/GenBank/DDBJ databases">
        <title>Identification and distribution of gene clusters putatively required for synthesis of sphingolipid metabolism inhibitors in phylogenetically diverse species of the filamentous fungus Fusarium.</title>
        <authorList>
            <person name="Kim H.-S."/>
            <person name="Busman M."/>
            <person name="Brown D.W."/>
            <person name="Divon H."/>
            <person name="Uhlig S."/>
            <person name="Proctor R.H."/>
        </authorList>
    </citation>
    <scope>NUCLEOTIDE SEQUENCE</scope>
    <source>
        <strain evidence="1">NRRL 31653</strain>
    </source>
</reference>
<proteinExistence type="predicted"/>
<keyword evidence="2" id="KW-1185">Reference proteome</keyword>
<dbReference type="Proteomes" id="UP000737391">
    <property type="component" value="Unassembled WGS sequence"/>
</dbReference>
<organism evidence="1 2">
    <name type="scientific">Fusarium agapanthi</name>
    <dbReference type="NCBI Taxonomy" id="1803897"/>
    <lineage>
        <taxon>Eukaryota</taxon>
        <taxon>Fungi</taxon>
        <taxon>Dikarya</taxon>
        <taxon>Ascomycota</taxon>
        <taxon>Pezizomycotina</taxon>
        <taxon>Sordariomycetes</taxon>
        <taxon>Hypocreomycetidae</taxon>
        <taxon>Hypocreales</taxon>
        <taxon>Nectriaceae</taxon>
        <taxon>Fusarium</taxon>
        <taxon>Fusarium fujikuroi species complex</taxon>
    </lineage>
</organism>
<evidence type="ECO:0000313" key="1">
    <source>
        <dbReference type="EMBL" id="KAF4498925.1"/>
    </source>
</evidence>
<dbReference type="Gene3D" id="3.30.710.10">
    <property type="entry name" value="Potassium Channel Kv1.1, Chain A"/>
    <property type="match status" value="1"/>
</dbReference>
<accession>A0A9P5BE70</accession>
<protein>
    <recommendedName>
        <fullName evidence="3">BTB domain-containing protein</fullName>
    </recommendedName>
</protein>
<evidence type="ECO:0000313" key="2">
    <source>
        <dbReference type="Proteomes" id="UP000737391"/>
    </source>
</evidence>
<dbReference type="EMBL" id="LUFC02000302">
    <property type="protein sequence ID" value="KAF4498925.1"/>
    <property type="molecule type" value="Genomic_DNA"/>
</dbReference>
<comment type="caution">
    <text evidence="1">The sequence shown here is derived from an EMBL/GenBank/DDBJ whole genome shotgun (WGS) entry which is preliminary data.</text>
</comment>
<dbReference type="AlphaFoldDB" id="A0A9P5BE70"/>
<sequence>MKYVSYIIDPDGDVELLLKQPNSQQLVPYVPSDKYDEESEDPMNEPNVARGALDARYHVLDDLLAPAEDEEDPSPLGTKVCRWISNTLVSTVETRSASKARTPLEREVRMRVSSRHLILASPVFRAMLEGPWLEASSTSSFFGTPLRQVTASSWDSVALAIVLDIVHGRHGVVPRIVDLKLMTHIATIVDFYACHEVVKIFSETWYKNICTEFEDEYSRQALMWLSVSWVFPNQELLDRVAQTILKHMDSPQLNTYHLPIHAVLPKIDDKRQELIGTIVSELQDLCNTLPNSDFLCDWHNYDAPTCHSIALGILERELERLRSIGRPLESPFNGYTVMSMIQLVNDIPESIAATTPEYDHYHDVSIDSFQTTLLPHSTFDEEPFGFDENGNPDLYTVQGRLKIILREISERILGVYMVDSHA</sequence>